<proteinExistence type="predicted"/>
<accession>A0A926E5C7</accession>
<feature type="compositionally biased region" description="Low complexity" evidence="1">
    <location>
        <begin position="87"/>
        <end position="109"/>
    </location>
</feature>
<keyword evidence="2" id="KW-1133">Transmembrane helix</keyword>
<evidence type="ECO:0000313" key="4">
    <source>
        <dbReference type="EMBL" id="MBC8560439.1"/>
    </source>
</evidence>
<sequence length="247" mass="26456">MRKSAFGKQKSLGKGFYIALAISVVAVGTVAYLTISRLNSSLNQEPNPQAQLQNGTDWSVPELEDVAKSQPGVPLESSAPEESDTGSSSESAATMEQSTSSEESTPPAANTNGAYIMPLSGEIMNPYSNGELVKSKTLGEWRTHDGVDIKAAEGTPVKSCFDGTVTNVTNDGKWGIMVEIEYPSCTTYFCGLADTVKVKKGQEVKLGDVIGEVGNTSLVENADEFHLHLAMKKDNKWIDPMSIITQN</sequence>
<keyword evidence="5" id="KW-1185">Reference proteome</keyword>
<dbReference type="InterPro" id="IPR011055">
    <property type="entry name" value="Dup_hybrid_motif"/>
</dbReference>
<gene>
    <name evidence="4" type="ORF">H8710_10235</name>
</gene>
<keyword evidence="2" id="KW-0472">Membrane</keyword>
<evidence type="ECO:0000313" key="5">
    <source>
        <dbReference type="Proteomes" id="UP000610760"/>
    </source>
</evidence>
<evidence type="ECO:0000259" key="3">
    <source>
        <dbReference type="Pfam" id="PF01551"/>
    </source>
</evidence>
<dbReference type="GO" id="GO:0004222">
    <property type="term" value="F:metalloendopeptidase activity"/>
    <property type="evidence" value="ECO:0007669"/>
    <property type="project" value="TreeGrafter"/>
</dbReference>
<evidence type="ECO:0000256" key="2">
    <source>
        <dbReference type="SAM" id="Phobius"/>
    </source>
</evidence>
<keyword evidence="2" id="KW-0812">Transmembrane</keyword>
<dbReference type="RefSeq" id="WP_249295427.1">
    <property type="nucleotide sequence ID" value="NZ_JACRSV010000003.1"/>
</dbReference>
<dbReference type="AlphaFoldDB" id="A0A926E5C7"/>
<reference evidence="4" key="1">
    <citation type="submission" date="2020-08" db="EMBL/GenBank/DDBJ databases">
        <title>Genome public.</title>
        <authorList>
            <person name="Liu C."/>
            <person name="Sun Q."/>
        </authorList>
    </citation>
    <scope>NUCLEOTIDE SEQUENCE</scope>
    <source>
        <strain evidence="4">NSJ-33</strain>
    </source>
</reference>
<dbReference type="SUPFAM" id="SSF51261">
    <property type="entry name" value="Duplicated hybrid motif"/>
    <property type="match status" value="1"/>
</dbReference>
<protein>
    <submittedName>
        <fullName evidence="4">M23 family metallopeptidase</fullName>
    </submittedName>
</protein>
<dbReference type="EMBL" id="JACRSV010000003">
    <property type="protein sequence ID" value="MBC8560439.1"/>
    <property type="molecule type" value="Genomic_DNA"/>
</dbReference>
<dbReference type="PANTHER" id="PTHR21666:SF270">
    <property type="entry name" value="MUREIN HYDROLASE ACTIVATOR ENVC"/>
    <property type="match status" value="1"/>
</dbReference>
<feature type="region of interest" description="Disordered" evidence="1">
    <location>
        <begin position="64"/>
        <end position="113"/>
    </location>
</feature>
<dbReference type="Pfam" id="PF01551">
    <property type="entry name" value="Peptidase_M23"/>
    <property type="match status" value="1"/>
</dbReference>
<name>A0A926E5C7_9FIRM</name>
<dbReference type="Gene3D" id="2.70.70.10">
    <property type="entry name" value="Glucose Permease (Domain IIA)"/>
    <property type="match status" value="1"/>
</dbReference>
<dbReference type="Proteomes" id="UP000610760">
    <property type="component" value="Unassembled WGS sequence"/>
</dbReference>
<dbReference type="PANTHER" id="PTHR21666">
    <property type="entry name" value="PEPTIDASE-RELATED"/>
    <property type="match status" value="1"/>
</dbReference>
<dbReference type="CDD" id="cd12797">
    <property type="entry name" value="M23_peptidase"/>
    <property type="match status" value="1"/>
</dbReference>
<dbReference type="InterPro" id="IPR050570">
    <property type="entry name" value="Cell_wall_metabolism_enzyme"/>
</dbReference>
<feature type="domain" description="M23ase beta-sheet core" evidence="3">
    <location>
        <begin position="143"/>
        <end position="240"/>
    </location>
</feature>
<evidence type="ECO:0000256" key="1">
    <source>
        <dbReference type="SAM" id="MobiDB-lite"/>
    </source>
</evidence>
<dbReference type="InterPro" id="IPR016047">
    <property type="entry name" value="M23ase_b-sheet_dom"/>
</dbReference>
<organism evidence="4 5">
    <name type="scientific">Fumia xinanensis</name>
    <dbReference type="NCBI Taxonomy" id="2763659"/>
    <lineage>
        <taxon>Bacteria</taxon>
        <taxon>Bacillati</taxon>
        <taxon>Bacillota</taxon>
        <taxon>Clostridia</taxon>
        <taxon>Eubacteriales</taxon>
        <taxon>Oscillospiraceae</taxon>
        <taxon>Fumia</taxon>
    </lineage>
</organism>
<comment type="caution">
    <text evidence="4">The sequence shown here is derived from an EMBL/GenBank/DDBJ whole genome shotgun (WGS) entry which is preliminary data.</text>
</comment>
<feature type="transmembrane region" description="Helical" evidence="2">
    <location>
        <begin position="12"/>
        <end position="35"/>
    </location>
</feature>